<feature type="region of interest" description="Disordered" evidence="20">
    <location>
        <begin position="1437"/>
        <end position="1525"/>
    </location>
</feature>
<evidence type="ECO:0000256" key="11">
    <source>
        <dbReference type="ARBA" id="ARBA00022777"/>
    </source>
</evidence>
<dbReference type="STRING" id="63057.A0A2P5F5V9"/>
<dbReference type="PROSITE" id="PS00108">
    <property type="entry name" value="PROTEIN_KINASE_ST"/>
    <property type="match status" value="1"/>
</dbReference>
<evidence type="ECO:0000256" key="14">
    <source>
        <dbReference type="ARBA" id="ARBA00023015"/>
    </source>
</evidence>
<feature type="compositionally biased region" description="Basic and acidic residues" evidence="20">
    <location>
        <begin position="1451"/>
        <end position="1480"/>
    </location>
</feature>
<dbReference type="InterPro" id="IPR003661">
    <property type="entry name" value="HisK_dim/P_dom"/>
</dbReference>
<dbReference type="SUPFAM" id="SSF55785">
    <property type="entry name" value="PYP-like sensor domain (PAS domain)"/>
    <property type="match status" value="4"/>
</dbReference>
<comment type="catalytic activity">
    <reaction evidence="18">
        <text>L-threonyl-[protein] + ATP = O-phospho-L-threonyl-[protein] + ADP + H(+)</text>
        <dbReference type="Rhea" id="RHEA:46608"/>
        <dbReference type="Rhea" id="RHEA-COMP:11060"/>
        <dbReference type="Rhea" id="RHEA-COMP:11605"/>
        <dbReference type="ChEBI" id="CHEBI:15378"/>
        <dbReference type="ChEBI" id="CHEBI:30013"/>
        <dbReference type="ChEBI" id="CHEBI:30616"/>
        <dbReference type="ChEBI" id="CHEBI:61977"/>
        <dbReference type="ChEBI" id="CHEBI:456216"/>
        <dbReference type="EC" id="2.7.11.1"/>
    </reaction>
</comment>
<dbReference type="Pfam" id="PF00512">
    <property type="entry name" value="HisKA"/>
    <property type="match status" value="1"/>
</dbReference>
<evidence type="ECO:0000313" key="25">
    <source>
        <dbReference type="EMBL" id="PON93180.1"/>
    </source>
</evidence>
<dbReference type="InterPro" id="IPR029016">
    <property type="entry name" value="GAF-like_dom_sf"/>
</dbReference>
<keyword evidence="12" id="KW-0067">ATP-binding</keyword>
<comment type="similarity">
    <text evidence="3">Belongs to the phytochrome family.</text>
</comment>
<protein>
    <recommendedName>
        <fullName evidence="5">non-specific serine/threonine protein kinase</fullName>
        <ecNumber evidence="5">2.7.11.1</ecNumber>
    </recommendedName>
</protein>
<evidence type="ECO:0000256" key="2">
    <source>
        <dbReference type="ARBA" id="ARBA00004370"/>
    </source>
</evidence>
<dbReference type="GO" id="GO:0009584">
    <property type="term" value="P:detection of visible light"/>
    <property type="evidence" value="ECO:0007669"/>
    <property type="project" value="InterPro"/>
</dbReference>
<dbReference type="InterPro" id="IPR000014">
    <property type="entry name" value="PAS"/>
</dbReference>
<keyword evidence="17" id="KW-0675">Receptor</keyword>
<dbReference type="NCBIfam" id="TIGR00229">
    <property type="entry name" value="sensory_box"/>
    <property type="match status" value="2"/>
</dbReference>
<dbReference type="InterPro" id="IPR036097">
    <property type="entry name" value="HisK_dim/P_sf"/>
</dbReference>
<dbReference type="GO" id="GO:0009881">
    <property type="term" value="F:photoreceptor activity"/>
    <property type="evidence" value="ECO:0007669"/>
    <property type="project" value="UniProtKB-KW"/>
</dbReference>
<keyword evidence="26" id="KW-1185">Reference proteome</keyword>
<dbReference type="Pfam" id="PF01590">
    <property type="entry name" value="GAF"/>
    <property type="match status" value="1"/>
</dbReference>
<keyword evidence="6" id="KW-0723">Serine/threonine-protein kinase</keyword>
<dbReference type="SMART" id="SM00220">
    <property type="entry name" value="S_TKc"/>
    <property type="match status" value="1"/>
</dbReference>
<reference evidence="26" key="1">
    <citation type="submission" date="2016-06" db="EMBL/GenBank/DDBJ databases">
        <title>Parallel loss of symbiosis genes in relatives of nitrogen-fixing non-legume Parasponia.</title>
        <authorList>
            <person name="Van Velzen R."/>
            <person name="Holmer R."/>
            <person name="Bu F."/>
            <person name="Rutten L."/>
            <person name="Van Zeijl A."/>
            <person name="Liu W."/>
            <person name="Santuari L."/>
            <person name="Cao Q."/>
            <person name="Sharma T."/>
            <person name="Shen D."/>
            <person name="Roswanjaya Y."/>
            <person name="Wardhani T."/>
            <person name="Kalhor M.S."/>
            <person name="Jansen J."/>
            <person name="Van den Hoogen J."/>
            <person name="Gungor B."/>
            <person name="Hartog M."/>
            <person name="Hontelez J."/>
            <person name="Verver J."/>
            <person name="Yang W.-C."/>
            <person name="Schijlen E."/>
            <person name="Repin R."/>
            <person name="Schilthuizen M."/>
            <person name="Schranz E."/>
            <person name="Heidstra R."/>
            <person name="Miyata K."/>
            <person name="Fedorova E."/>
            <person name="Kohlen W."/>
            <person name="Bisseling T."/>
            <person name="Smit S."/>
            <person name="Geurts R."/>
        </authorList>
    </citation>
    <scope>NUCLEOTIDE SEQUENCE [LARGE SCALE GENOMIC DNA]</scope>
    <source>
        <strain evidence="26">cv. RG33-2</strain>
    </source>
</reference>
<comment type="caution">
    <text evidence="25">The sequence shown here is derived from an EMBL/GenBank/DDBJ whole genome shotgun (WGS) entry which is preliminary data.</text>
</comment>
<dbReference type="InterPro" id="IPR013515">
    <property type="entry name" value="Phytochrome_cen-reg"/>
</dbReference>
<feature type="region of interest" description="Disordered" evidence="20">
    <location>
        <begin position="1"/>
        <end position="28"/>
    </location>
</feature>
<dbReference type="GO" id="GO:0005524">
    <property type="term" value="F:ATP binding"/>
    <property type="evidence" value="ECO:0007669"/>
    <property type="project" value="UniProtKB-KW"/>
</dbReference>
<dbReference type="CDD" id="cd00082">
    <property type="entry name" value="HisKA"/>
    <property type="match status" value="1"/>
</dbReference>
<feature type="region of interest" description="Disordered" evidence="20">
    <location>
        <begin position="1243"/>
        <end position="1266"/>
    </location>
</feature>
<evidence type="ECO:0000259" key="23">
    <source>
        <dbReference type="PROSITE" id="PS50109"/>
    </source>
</evidence>
<dbReference type="PROSITE" id="PS50011">
    <property type="entry name" value="PROTEIN_KINASE_DOM"/>
    <property type="match status" value="1"/>
</dbReference>
<keyword evidence="10" id="KW-0547">Nucleotide-binding</keyword>
<dbReference type="PROSITE" id="PS50046">
    <property type="entry name" value="PHYTOCHROME_2"/>
    <property type="match status" value="1"/>
</dbReference>
<dbReference type="GO" id="GO:0000155">
    <property type="term" value="F:phosphorelay sensor kinase activity"/>
    <property type="evidence" value="ECO:0007669"/>
    <property type="project" value="InterPro"/>
</dbReference>
<comment type="catalytic activity">
    <reaction evidence="19">
        <text>L-seryl-[protein] + ATP = O-phospho-L-seryl-[protein] + ADP + H(+)</text>
        <dbReference type="Rhea" id="RHEA:17989"/>
        <dbReference type="Rhea" id="RHEA-COMP:9863"/>
        <dbReference type="Rhea" id="RHEA-COMP:11604"/>
        <dbReference type="ChEBI" id="CHEBI:15378"/>
        <dbReference type="ChEBI" id="CHEBI:29999"/>
        <dbReference type="ChEBI" id="CHEBI:30616"/>
        <dbReference type="ChEBI" id="CHEBI:83421"/>
        <dbReference type="ChEBI" id="CHEBI:456216"/>
        <dbReference type="EC" id="2.7.11.1"/>
    </reaction>
</comment>
<evidence type="ECO:0000256" key="6">
    <source>
        <dbReference type="ARBA" id="ARBA00022527"/>
    </source>
</evidence>
<dbReference type="SUPFAM" id="SSF55781">
    <property type="entry name" value="GAF domain-like"/>
    <property type="match status" value="2"/>
</dbReference>
<evidence type="ECO:0000256" key="10">
    <source>
        <dbReference type="ARBA" id="ARBA00022741"/>
    </source>
</evidence>
<dbReference type="PRINTS" id="PR01033">
    <property type="entry name" value="PHYTOCHROME"/>
</dbReference>
<feature type="compositionally biased region" description="Basic and acidic residues" evidence="20">
    <location>
        <begin position="1246"/>
        <end position="1256"/>
    </location>
</feature>
<dbReference type="InParanoid" id="A0A2P5F5V9"/>
<dbReference type="SUPFAM" id="SSF47384">
    <property type="entry name" value="Homodimeric domain of signal transducing histidine kinase"/>
    <property type="match status" value="1"/>
</dbReference>
<comment type="subcellular location">
    <subcellularLocation>
        <location evidence="2">Membrane</location>
    </subcellularLocation>
</comment>
<dbReference type="GO" id="GO:0004674">
    <property type="term" value="F:protein serine/threonine kinase activity"/>
    <property type="evidence" value="ECO:0007669"/>
    <property type="project" value="UniProtKB-KW"/>
</dbReference>
<dbReference type="InterPro" id="IPR043150">
    <property type="entry name" value="Phytochrome_PHY_sf"/>
</dbReference>
<proteinExistence type="inferred from homology"/>
<accession>A0A2P5F5V9</accession>
<dbReference type="InterPro" id="IPR044767">
    <property type="entry name" value="Phy_HATPase-like"/>
</dbReference>
<dbReference type="PRINTS" id="PR00109">
    <property type="entry name" value="TYRKINASE"/>
</dbReference>
<feature type="domain" description="Histidine kinase" evidence="23">
    <location>
        <begin position="902"/>
        <end position="1125"/>
    </location>
</feature>
<dbReference type="Gene3D" id="1.10.287.130">
    <property type="match status" value="1"/>
</dbReference>
<evidence type="ECO:0000256" key="5">
    <source>
        <dbReference type="ARBA" id="ARBA00012513"/>
    </source>
</evidence>
<keyword evidence="15" id="KW-0472">Membrane</keyword>
<evidence type="ECO:0000256" key="8">
    <source>
        <dbReference type="ARBA" id="ARBA00022606"/>
    </source>
</evidence>
<feature type="domain" description="Phytochrome chromophore attachment site" evidence="22">
    <location>
        <begin position="227"/>
        <end position="395"/>
    </location>
</feature>
<gene>
    <name evidence="25" type="ORF">TorRG33x02_110860</name>
</gene>
<dbReference type="SMART" id="SM00388">
    <property type="entry name" value="HisKA"/>
    <property type="match status" value="1"/>
</dbReference>
<evidence type="ECO:0000256" key="20">
    <source>
        <dbReference type="SAM" id="MobiDB-lite"/>
    </source>
</evidence>
<keyword evidence="16" id="KW-0804">Transcription</keyword>
<evidence type="ECO:0000256" key="17">
    <source>
        <dbReference type="ARBA" id="ARBA00023170"/>
    </source>
</evidence>
<evidence type="ECO:0000256" key="7">
    <source>
        <dbReference type="ARBA" id="ARBA00022543"/>
    </source>
</evidence>
<keyword evidence="11" id="KW-0418">Kinase</keyword>
<dbReference type="Pfam" id="PF00989">
    <property type="entry name" value="PAS"/>
    <property type="match status" value="3"/>
</dbReference>
<dbReference type="InterPro" id="IPR001294">
    <property type="entry name" value="Phytochrome"/>
</dbReference>
<feature type="compositionally biased region" description="Basic and acidic residues" evidence="20">
    <location>
        <begin position="1503"/>
        <end position="1521"/>
    </location>
</feature>
<dbReference type="InterPro" id="IPR008271">
    <property type="entry name" value="Ser/Thr_kinase_AS"/>
</dbReference>
<evidence type="ECO:0000256" key="12">
    <source>
        <dbReference type="ARBA" id="ARBA00022840"/>
    </source>
</evidence>
<dbReference type="Gene3D" id="3.30.450.40">
    <property type="match status" value="1"/>
</dbReference>
<evidence type="ECO:0000256" key="9">
    <source>
        <dbReference type="ARBA" id="ARBA00022679"/>
    </source>
</evidence>
<dbReference type="Gene3D" id="3.30.200.20">
    <property type="entry name" value="Phosphorylase Kinase, domain 1"/>
    <property type="match status" value="1"/>
</dbReference>
<dbReference type="InterPro" id="IPR011009">
    <property type="entry name" value="Kinase-like_dom_sf"/>
</dbReference>
<dbReference type="CDD" id="cd00130">
    <property type="entry name" value="PAS"/>
    <property type="match status" value="3"/>
</dbReference>
<dbReference type="InterPro" id="IPR001245">
    <property type="entry name" value="Ser-Thr/Tyr_kinase_cat_dom"/>
</dbReference>
<dbReference type="Gene3D" id="1.10.510.10">
    <property type="entry name" value="Transferase(Phosphotransferase) domain 1"/>
    <property type="match status" value="1"/>
</dbReference>
<feature type="region of interest" description="Disordered" evidence="20">
    <location>
        <begin position="1191"/>
        <end position="1225"/>
    </location>
</feature>
<dbReference type="Gene3D" id="3.30.450.270">
    <property type="match status" value="1"/>
</dbReference>
<dbReference type="InterPro" id="IPR013767">
    <property type="entry name" value="PAS_fold"/>
</dbReference>
<dbReference type="FunCoup" id="A0A2P5F5V9">
    <property type="interactions" value="592"/>
</dbReference>
<feature type="domain" description="PAS" evidence="24">
    <location>
        <begin position="620"/>
        <end position="691"/>
    </location>
</feature>
<dbReference type="GO" id="GO:0016020">
    <property type="term" value="C:membrane"/>
    <property type="evidence" value="ECO:0007669"/>
    <property type="project" value="UniProtKB-SubCell"/>
</dbReference>
<dbReference type="Pfam" id="PF08446">
    <property type="entry name" value="PAS_2"/>
    <property type="match status" value="1"/>
</dbReference>
<evidence type="ECO:0000259" key="24">
    <source>
        <dbReference type="PROSITE" id="PS50112"/>
    </source>
</evidence>
<evidence type="ECO:0000256" key="19">
    <source>
        <dbReference type="ARBA" id="ARBA00048679"/>
    </source>
</evidence>
<dbReference type="FunFam" id="3.30.450.20:FF:000034">
    <property type="entry name" value="Phytochrome"/>
    <property type="match status" value="1"/>
</dbReference>
<dbReference type="FunFam" id="3.30.200.20:FF:000329">
    <property type="entry name" value="PAS domain-containing protein tyrosine kinase"/>
    <property type="match status" value="1"/>
</dbReference>
<dbReference type="SUPFAM" id="SSF56112">
    <property type="entry name" value="Protein kinase-like (PK-like)"/>
    <property type="match status" value="1"/>
</dbReference>
<evidence type="ECO:0000256" key="13">
    <source>
        <dbReference type="ARBA" id="ARBA00022991"/>
    </source>
</evidence>
<feature type="compositionally biased region" description="Polar residues" evidence="20">
    <location>
        <begin position="8"/>
        <end position="28"/>
    </location>
</feature>
<keyword evidence="7" id="KW-0600">Photoreceptor protein</keyword>
<evidence type="ECO:0000256" key="16">
    <source>
        <dbReference type="ARBA" id="ARBA00023163"/>
    </source>
</evidence>
<evidence type="ECO:0000256" key="3">
    <source>
        <dbReference type="ARBA" id="ARBA00008235"/>
    </source>
</evidence>
<dbReference type="SMART" id="SM00091">
    <property type="entry name" value="PAS"/>
    <property type="match status" value="3"/>
</dbReference>
<organism evidence="25 26">
    <name type="scientific">Trema orientale</name>
    <name type="common">Charcoal tree</name>
    <name type="synonym">Celtis orientalis</name>
    <dbReference type="NCBI Taxonomy" id="63057"/>
    <lineage>
        <taxon>Eukaryota</taxon>
        <taxon>Viridiplantae</taxon>
        <taxon>Streptophyta</taxon>
        <taxon>Embryophyta</taxon>
        <taxon>Tracheophyta</taxon>
        <taxon>Spermatophyta</taxon>
        <taxon>Magnoliopsida</taxon>
        <taxon>eudicotyledons</taxon>
        <taxon>Gunneridae</taxon>
        <taxon>Pentapetalae</taxon>
        <taxon>rosids</taxon>
        <taxon>fabids</taxon>
        <taxon>Rosales</taxon>
        <taxon>Cannabaceae</taxon>
        <taxon>Trema</taxon>
    </lineage>
</organism>
<dbReference type="SMART" id="SM00065">
    <property type="entry name" value="GAF"/>
    <property type="match status" value="1"/>
</dbReference>
<dbReference type="InterPro" id="IPR005467">
    <property type="entry name" value="His_kinase_dom"/>
</dbReference>
<evidence type="ECO:0000259" key="22">
    <source>
        <dbReference type="PROSITE" id="PS50046"/>
    </source>
</evidence>
<dbReference type="PANTHER" id="PTHR47876">
    <property type="entry name" value="OS08G0260000 PROTEIN"/>
    <property type="match status" value="1"/>
</dbReference>
<dbReference type="GO" id="GO:0006355">
    <property type="term" value="P:regulation of DNA-templated transcription"/>
    <property type="evidence" value="ECO:0007669"/>
    <property type="project" value="InterPro"/>
</dbReference>
<dbReference type="OrthoDB" id="2015534at2759"/>
<dbReference type="InterPro" id="IPR016132">
    <property type="entry name" value="Phyto_chromo_attachment"/>
</dbReference>
<dbReference type="CDD" id="cd13999">
    <property type="entry name" value="STKc_MAP3K-like"/>
    <property type="match status" value="1"/>
</dbReference>
<dbReference type="PANTHER" id="PTHR47876:SF3">
    <property type="entry name" value="PHYTOCHROME 1"/>
    <property type="match status" value="1"/>
</dbReference>
<comment type="function">
    <text evidence="1">Regulatory photoreceptor which exists in two forms that are reversibly interconvertible by light: the Pr form that absorbs maximally in the red region of the spectrum and the Pfr form that absorbs maximally in the far-red region. Photoconversion of Pr to Pfr induces an array of morphogenic responses, whereas reconversion of Pfr to Pr cancels the induction of those responses. Pfr controls the expression of a number of nuclear genes including those encoding the small subunit of ribulose-bisphosphate carboxylase, chlorophyll A/B binding protein, protochlorophyllide reductase, rRNA, etc. It also controls the expression of its own gene(s) in a negative feedback fashion.</text>
</comment>
<dbReference type="InterPro" id="IPR003594">
    <property type="entry name" value="HATPase_dom"/>
</dbReference>
<dbReference type="Gene3D" id="3.30.450.20">
    <property type="entry name" value="PAS domain"/>
    <property type="match status" value="4"/>
</dbReference>
<dbReference type="InterPro" id="IPR013654">
    <property type="entry name" value="PAS_2"/>
</dbReference>
<sequence>MASGSRAAYSQHQAQSSGTSNIRGAQHTESVSKAIAQYTLDARLHAVFEQSGESGKSFDYSQSVRTTTQSVPEKEITAYLSKIQRGGHIQPFGCMMVVDEATFRVVGYSENARDMLGLTPQSVPSLERPEILTIGTDVRTLFTPSSATLLDKAFGAREITLLNPVWIHSKNSGKPFYAILHRIDVGIVIDLEPARTEDPALSIAGAVQSQKLAVRAISHLQSLPGGDIKLLCDTVVESVRELTGYDRVMVYKFHEDEHGEVVAESKRADLEPYIGLHYPATDIPQASRFLFKQNRVRMIVDCHASLVTVIQDEGLMQPLCLVGSTLRAPHGCHTQYMANMGSIASLVMAVIINGNEEEAVGGRNSMKLWGLVVCHHTSARCIPFPLRYACEFLMQAFGLQLNMELQLASQLSEKHVLRTQTLLCDMLLRDSPTGIVTQSPSIMDLVKCDGAALFYQGKYYPLGVTPTEAQIKDIVEWLLTYHGDSTGLSTDSLADAGYPGAAMLGDAVCGMAVAYITKRDFLFWFRSHTGKEIKWGGAKHHPEDKDDGLRMHPRSSFKAFLEVVKSRSLPWENAEMDAIHSLQLILRDSFRDAEASNSKAVVHARHGDMELQGMDELSSVAREMVRLIETATAPIFAVDVDGRINGWNAKVAELTGLSIEDAMGKSLVHDLVYKESKEAVEELLYHALRGEEDKNIEIKMRTFGPEHNNDPVFVVVNACSSRDYTNNIVGVCFVGQDVTGQKVVMDKFIHIQGDYKAIVHSPSPLIPPIFASDDNTCCSEWNTAMEKLTGWAKEEIIGKMLVGEVFGSCCRLKGPDALTKFMIVLHNAIGGQDTDKFPFSFFDRNGRFVQVLLTANRRVNMEGQIIGAFCFLQIASPELQQALKVHRQHEKKSFSRMKELAYICQELKNPLNGIRFTNSLLEATELTEDQKQFLETSAACEKQMLKIIRDVDLDNIEDGSLELEKVEFLLGSVINAVVSQVMILLRERNLQLIRDIPEEIKTLAVYGDQVRIQQVLAEFLLNMVRYAPSPEGWVEILVRPSLKKAPDGHTLLHTEFRIVCPGEGLPPELVQDMFHSSRWMTQEGLGLSMCRKILKLMDGDLRRLCLSSKSTLFGVSERFILPCLVFGFHTDVFGGFFRQFLAPKKDSSLLVLLLVRTLRLLLVMETPPAEELLKKIQELEAGHAHLKHEMSKLMQSGSEDAKPDHQHHRPHQRSHSISPQRSRFGAPRRRAAALDGFASFRHSSPLKRESRSRDPSHAGGGGVGPSAVNFTNRQYLNILQSMGQSVHIFDLNGRIIYWNRTAENLYGYSAADALGRDAIELLVDPRDFSVADNIVQRVTMGESWTGHFPVKNKMGDRFSAVATNTPFYDDDGTLIGVICVSSDSRSFREMVVPQSDAKQSESACRPRNTVTTKLGLDPEQPLQAAIASKITNLASKVSNKVKSRMRTSENSMDREGGSGDSHHSDHGYSDAVNSDHREDANSSGASTPRGEISASPFGVFSQVDERSPGKPSRDSGDESEGKSTIQKMISSKAEAWIGKKGLSWPWKGNEREGSEPRPARFVWPWLQNDQEHDLGHQKNPSTKLESQANESNRPANNEASGSWSSSFNVNSTSSVSSCGSTSSSAVNKLEMDTDCLDYEILWEDLTIGEQIGQGSCGTVYHGLWYGSDVAIKVFSKQEYSDDVILSFRQEVSLMKRLRHPNVLLFMGAVTSPERLCIVTEFLPRGSLFRLLQRNTTKLEWRRRVHMALDIARGMNYLHHCNPPIIHRDLKSSNLLVDRNWTVKVGDFGLSRLKHETYLTTKTGKGTPQWMAPEVLRNEPSDEKSDVYSFGVILWELATEKIPWDSLNSMQVIGAVGFMNQRLEIPKDVDPQWASIIESCWHSDPAHRPTFQELLERLRELQRQYALQFQAARSAAGDSTQKEL</sequence>
<name>A0A2P5F5V9_TREOI</name>
<dbReference type="CDD" id="cd16932">
    <property type="entry name" value="HATPase_Phy-like"/>
    <property type="match status" value="1"/>
</dbReference>
<feature type="domain" description="Protein kinase" evidence="21">
    <location>
        <begin position="1645"/>
        <end position="1905"/>
    </location>
</feature>
<feature type="region of interest" description="Disordered" evidence="20">
    <location>
        <begin position="1392"/>
        <end position="1414"/>
    </location>
</feature>
<dbReference type="FunFam" id="3.30.450.20:FF:000039">
    <property type="entry name" value="Phytochrome"/>
    <property type="match status" value="1"/>
</dbReference>
<dbReference type="SUPFAM" id="SSF55874">
    <property type="entry name" value="ATPase domain of HSP90 chaperone/DNA topoisomerase II/histidine kinase"/>
    <property type="match status" value="1"/>
</dbReference>
<feature type="compositionally biased region" description="Basic residues" evidence="20">
    <location>
        <begin position="1205"/>
        <end position="1214"/>
    </location>
</feature>
<dbReference type="EC" id="2.7.11.1" evidence="5"/>
<dbReference type="PROSITE" id="PS50112">
    <property type="entry name" value="PAS"/>
    <property type="match status" value="3"/>
</dbReference>
<evidence type="ECO:0000259" key="21">
    <source>
        <dbReference type="PROSITE" id="PS50011"/>
    </source>
</evidence>
<evidence type="ECO:0000313" key="26">
    <source>
        <dbReference type="Proteomes" id="UP000237000"/>
    </source>
</evidence>
<dbReference type="InterPro" id="IPR003018">
    <property type="entry name" value="GAF"/>
</dbReference>
<keyword evidence="8" id="KW-0716">Sensory transduction</keyword>
<keyword evidence="9" id="KW-0808">Transferase</keyword>
<dbReference type="FunFam" id="1.10.287.130:FF:000029">
    <property type="entry name" value="Phytochrome"/>
    <property type="match status" value="1"/>
</dbReference>
<dbReference type="Proteomes" id="UP000237000">
    <property type="component" value="Unassembled WGS sequence"/>
</dbReference>
<dbReference type="InterPro" id="IPR013516">
    <property type="entry name" value="Phyto_chromo_BS"/>
</dbReference>
<dbReference type="FunFam" id="3.30.450.270:FF:000001">
    <property type="entry name" value="Phytochrome"/>
    <property type="match status" value="1"/>
</dbReference>
<dbReference type="InterPro" id="IPR000719">
    <property type="entry name" value="Prot_kinase_dom"/>
</dbReference>
<dbReference type="InterPro" id="IPR035965">
    <property type="entry name" value="PAS-like_dom_sf"/>
</dbReference>
<feature type="compositionally biased region" description="Polar residues" evidence="20">
    <location>
        <begin position="1396"/>
        <end position="1412"/>
    </location>
</feature>
<dbReference type="Gene3D" id="3.30.565.10">
    <property type="entry name" value="Histidine kinase-like ATPase, C-terminal domain"/>
    <property type="match status" value="1"/>
</dbReference>
<dbReference type="FunFam" id="1.10.510.10:FF:000476">
    <property type="entry name" value="PAS domain-containing protein tyrosine kinase family protein"/>
    <property type="match status" value="1"/>
</dbReference>
<dbReference type="Pfam" id="PF00360">
    <property type="entry name" value="PHY"/>
    <property type="match status" value="1"/>
</dbReference>
<evidence type="ECO:0000256" key="18">
    <source>
        <dbReference type="ARBA" id="ARBA00047899"/>
    </source>
</evidence>
<feature type="region of interest" description="Disordered" evidence="20">
    <location>
        <begin position="1571"/>
        <end position="1606"/>
    </location>
</feature>
<feature type="domain" description="PAS" evidence="24">
    <location>
        <begin position="1271"/>
        <end position="1342"/>
    </location>
</feature>
<feature type="domain" description="PAS" evidence="24">
    <location>
        <begin position="754"/>
        <end position="806"/>
    </location>
</feature>
<evidence type="ECO:0000256" key="4">
    <source>
        <dbReference type="ARBA" id="ARBA00011738"/>
    </source>
</evidence>
<dbReference type="Pfam" id="PF02518">
    <property type="entry name" value="HATPase_c"/>
    <property type="match status" value="1"/>
</dbReference>
<dbReference type="InterPro" id="IPR036890">
    <property type="entry name" value="HATPase_C_sf"/>
</dbReference>
<dbReference type="SMART" id="SM00387">
    <property type="entry name" value="HATPase_c"/>
    <property type="match status" value="1"/>
</dbReference>
<dbReference type="PROSITE" id="PS00245">
    <property type="entry name" value="PHYTOCHROME_1"/>
    <property type="match status" value="1"/>
</dbReference>
<dbReference type="EMBL" id="JXTC01000060">
    <property type="protein sequence ID" value="PON93180.1"/>
    <property type="molecule type" value="Genomic_DNA"/>
</dbReference>
<feature type="compositionally biased region" description="Polar residues" evidence="20">
    <location>
        <begin position="1578"/>
        <end position="1599"/>
    </location>
</feature>
<keyword evidence="13" id="KW-0157">Chromophore</keyword>
<keyword evidence="14" id="KW-0805">Transcription regulation</keyword>
<evidence type="ECO:0000256" key="15">
    <source>
        <dbReference type="ARBA" id="ARBA00023136"/>
    </source>
</evidence>
<dbReference type="PROSITE" id="PS50109">
    <property type="entry name" value="HIS_KIN"/>
    <property type="match status" value="1"/>
</dbReference>
<comment type="subunit">
    <text evidence="4">Homodimer.</text>
</comment>
<dbReference type="Pfam" id="PF07714">
    <property type="entry name" value="PK_Tyr_Ser-Thr"/>
    <property type="match status" value="1"/>
</dbReference>
<evidence type="ECO:0000256" key="1">
    <source>
        <dbReference type="ARBA" id="ARBA00002479"/>
    </source>
</evidence>